<gene>
    <name evidence="2" type="ORF">FGW20_09060</name>
</gene>
<comment type="caution">
    <text evidence="2">The sequence shown here is derived from an EMBL/GenBank/DDBJ whole genome shotgun (WGS) entry which is preliminary data.</text>
</comment>
<accession>A0ABT8M2B9</accession>
<proteinExistence type="predicted"/>
<evidence type="ECO:0000256" key="1">
    <source>
        <dbReference type="SAM" id="MobiDB-lite"/>
    </source>
</evidence>
<organism evidence="2 3">
    <name type="scientific">Methanoculleus methanifontis</name>
    <dbReference type="NCBI Taxonomy" id="2584086"/>
    <lineage>
        <taxon>Archaea</taxon>
        <taxon>Methanobacteriati</taxon>
        <taxon>Methanobacteriota</taxon>
        <taxon>Stenosarchaea group</taxon>
        <taxon>Methanomicrobia</taxon>
        <taxon>Methanomicrobiales</taxon>
        <taxon>Methanomicrobiaceae</taxon>
        <taxon>Methanoculleus</taxon>
    </lineage>
</organism>
<dbReference type="EMBL" id="VCYI01000011">
    <property type="protein sequence ID" value="MDN7013185.1"/>
    <property type="molecule type" value="Genomic_DNA"/>
</dbReference>
<keyword evidence="3" id="KW-1185">Reference proteome</keyword>
<dbReference type="Proteomes" id="UP001168423">
    <property type="component" value="Unassembled WGS sequence"/>
</dbReference>
<protein>
    <submittedName>
        <fullName evidence="2">Uncharacterized protein</fullName>
    </submittedName>
</protein>
<feature type="compositionally biased region" description="Pro residues" evidence="1">
    <location>
        <begin position="29"/>
        <end position="42"/>
    </location>
</feature>
<sequence length="69" mass="6954">MVISLIGEAARGEGPASSPPPAHRLLPVAPTPPGLRPPPPPRGRGQCVAIAGGIGLSVFREMTVTPPEA</sequence>
<evidence type="ECO:0000313" key="2">
    <source>
        <dbReference type="EMBL" id="MDN7013185.1"/>
    </source>
</evidence>
<name>A0ABT8M2B9_9EURY</name>
<evidence type="ECO:0000313" key="3">
    <source>
        <dbReference type="Proteomes" id="UP001168423"/>
    </source>
</evidence>
<feature type="region of interest" description="Disordered" evidence="1">
    <location>
        <begin position="1"/>
        <end position="44"/>
    </location>
</feature>
<reference evidence="2" key="1">
    <citation type="submission" date="2019-05" db="EMBL/GenBank/DDBJ databases">
        <title>Isolation and characterization of methanogens from the cold seep sediment at Four-Way Closure Ridge.</title>
        <authorList>
            <person name="You Y.-T."/>
            <person name="Chen S.-C."/>
            <person name="Zhang W.-L."/>
            <person name="Lai M.-C."/>
        </authorList>
    </citation>
    <scope>NUCLEOTIDE SEQUENCE</scope>
    <source>
        <strain evidence="2">FWC-SCC3</strain>
    </source>
</reference>